<gene>
    <name evidence="2" type="ORF">C0Q88_01930</name>
</gene>
<evidence type="ECO:0000259" key="1">
    <source>
        <dbReference type="PROSITE" id="PS50404"/>
    </source>
</evidence>
<dbReference type="GO" id="GO:0016034">
    <property type="term" value="F:maleylacetoacetate isomerase activity"/>
    <property type="evidence" value="ECO:0007669"/>
    <property type="project" value="TreeGrafter"/>
</dbReference>
<dbReference type="CDD" id="cd03043">
    <property type="entry name" value="GST_N_1"/>
    <property type="match status" value="1"/>
</dbReference>
<sequence length="233" mass="26243">MKLVIGNKNYSSWSLRPWLLAKQAGIPFEEIRVRLFVEGFSTEIRRYSPAGRVPVLVDGDMTVWDSLAICETLAERFPRAQLWPADPKARAHARSVCAEMHSGFTNLRNNMPMNVTAVLPGMGWNVAVQRDIDRIATIWIELRQKYAAEGPFLFGHFTVADAFYAPVVSRFATYGVRLPEAAKAYADYILNLPAMQEWIDGARAEHDFLADDEPYRTAPDEDTLVVADHAANQ</sequence>
<feature type="domain" description="GST N-terminal" evidence="1">
    <location>
        <begin position="1"/>
        <end position="81"/>
    </location>
</feature>
<dbReference type="CDD" id="cd03194">
    <property type="entry name" value="GST_C_3"/>
    <property type="match status" value="1"/>
</dbReference>
<dbReference type="GO" id="GO:0006559">
    <property type="term" value="P:L-phenylalanine catabolic process"/>
    <property type="evidence" value="ECO:0007669"/>
    <property type="project" value="TreeGrafter"/>
</dbReference>
<organism evidence="2 3">
    <name type="scientific">Ralstonia pickettii</name>
    <name type="common">Burkholderia pickettii</name>
    <dbReference type="NCBI Taxonomy" id="329"/>
    <lineage>
        <taxon>Bacteria</taxon>
        <taxon>Pseudomonadati</taxon>
        <taxon>Pseudomonadota</taxon>
        <taxon>Betaproteobacteria</taxon>
        <taxon>Burkholderiales</taxon>
        <taxon>Burkholderiaceae</taxon>
        <taxon>Ralstonia</taxon>
    </lineage>
</organism>
<dbReference type="Proteomes" id="UP000234456">
    <property type="component" value="Unassembled WGS sequence"/>
</dbReference>
<dbReference type="InterPro" id="IPR036282">
    <property type="entry name" value="Glutathione-S-Trfase_C_sf"/>
</dbReference>
<dbReference type="Pfam" id="PF13409">
    <property type="entry name" value="GST_N_2"/>
    <property type="match status" value="1"/>
</dbReference>
<dbReference type="GO" id="GO:0006749">
    <property type="term" value="P:glutathione metabolic process"/>
    <property type="evidence" value="ECO:0007669"/>
    <property type="project" value="TreeGrafter"/>
</dbReference>
<proteinExistence type="predicted"/>
<dbReference type="EMBL" id="PKQE01000001">
    <property type="protein sequence ID" value="PLC43505.1"/>
    <property type="molecule type" value="Genomic_DNA"/>
</dbReference>
<dbReference type="SFLD" id="SFLDG00358">
    <property type="entry name" value="Main_(cytGST)"/>
    <property type="match status" value="1"/>
</dbReference>
<reference evidence="2 3" key="1">
    <citation type="submission" date="2017-12" db="EMBL/GenBank/DDBJ databases">
        <title>Draft genome sequence of Ralstonia pickettii 52.</title>
        <authorList>
            <person name="Zheng B."/>
        </authorList>
    </citation>
    <scope>NUCLEOTIDE SEQUENCE [LARGE SCALE GENOMIC DNA]</scope>
    <source>
        <strain evidence="2 3">52</strain>
    </source>
</reference>
<dbReference type="InterPro" id="IPR004045">
    <property type="entry name" value="Glutathione_S-Trfase_N"/>
</dbReference>
<comment type="caution">
    <text evidence="2">The sequence shown here is derived from an EMBL/GenBank/DDBJ whole genome shotgun (WGS) entry which is preliminary data.</text>
</comment>
<name>A0A2N4TUZ2_RALPI</name>
<dbReference type="FunFam" id="3.40.30.10:FF:000206">
    <property type="entry name" value="Probable glutathione S-transferase"/>
    <property type="match status" value="1"/>
</dbReference>
<dbReference type="AlphaFoldDB" id="A0A2N4TUZ2"/>
<dbReference type="RefSeq" id="WP_102064139.1">
    <property type="nucleotide sequence ID" value="NZ_PKQE01000001.1"/>
</dbReference>
<dbReference type="SFLD" id="SFLDS00019">
    <property type="entry name" value="Glutathione_Transferase_(cytos"/>
    <property type="match status" value="1"/>
</dbReference>
<dbReference type="SUPFAM" id="SSF52833">
    <property type="entry name" value="Thioredoxin-like"/>
    <property type="match status" value="1"/>
</dbReference>
<dbReference type="InterPro" id="IPR040079">
    <property type="entry name" value="Glutathione_S-Trfase"/>
</dbReference>
<dbReference type="OrthoDB" id="9799538at2"/>
<evidence type="ECO:0000313" key="2">
    <source>
        <dbReference type="EMBL" id="PLC43505.1"/>
    </source>
</evidence>
<dbReference type="SUPFAM" id="SSF47616">
    <property type="entry name" value="GST C-terminal domain-like"/>
    <property type="match status" value="1"/>
</dbReference>
<dbReference type="PANTHER" id="PTHR42673:SF4">
    <property type="entry name" value="MALEYLACETOACETATE ISOMERASE"/>
    <property type="match status" value="1"/>
</dbReference>
<dbReference type="InterPro" id="IPR036249">
    <property type="entry name" value="Thioredoxin-like_sf"/>
</dbReference>
<dbReference type="Pfam" id="PF13410">
    <property type="entry name" value="GST_C_2"/>
    <property type="match status" value="1"/>
</dbReference>
<dbReference type="Gene3D" id="3.40.30.10">
    <property type="entry name" value="Glutaredoxin"/>
    <property type="match status" value="1"/>
</dbReference>
<dbReference type="PANTHER" id="PTHR42673">
    <property type="entry name" value="MALEYLACETOACETATE ISOMERASE"/>
    <property type="match status" value="1"/>
</dbReference>
<dbReference type="GO" id="GO:0004364">
    <property type="term" value="F:glutathione transferase activity"/>
    <property type="evidence" value="ECO:0007669"/>
    <property type="project" value="TreeGrafter"/>
</dbReference>
<keyword evidence="2" id="KW-0808">Transferase</keyword>
<protein>
    <submittedName>
        <fullName evidence="2">Glutathione S-transferase</fullName>
    </submittedName>
</protein>
<evidence type="ECO:0000313" key="3">
    <source>
        <dbReference type="Proteomes" id="UP000234456"/>
    </source>
</evidence>
<dbReference type="PROSITE" id="PS50404">
    <property type="entry name" value="GST_NTER"/>
    <property type="match status" value="1"/>
</dbReference>
<dbReference type="Gene3D" id="1.20.1050.10">
    <property type="match status" value="1"/>
</dbReference>
<accession>A0A2N4TUZ2</accession>